<feature type="transmembrane region" description="Helical" evidence="1">
    <location>
        <begin position="140"/>
        <end position="161"/>
    </location>
</feature>
<keyword evidence="1" id="KW-0812">Transmembrane</keyword>
<accession>A0A143HBC0</accession>
<dbReference type="Proteomes" id="UP000076021">
    <property type="component" value="Chromosome"/>
</dbReference>
<protein>
    <recommendedName>
        <fullName evidence="4">DUF1648 domain-containing protein</fullName>
    </recommendedName>
</protein>
<evidence type="ECO:0000313" key="3">
    <source>
        <dbReference type="Proteomes" id="UP000076021"/>
    </source>
</evidence>
<gene>
    <name evidence="2" type="ORF">ATY39_05875</name>
</gene>
<dbReference type="RefSeq" id="WP_066787197.1">
    <property type="nucleotide sequence ID" value="NZ_CP014806.1"/>
</dbReference>
<feature type="transmembrane region" description="Helical" evidence="1">
    <location>
        <begin position="106"/>
        <end position="128"/>
    </location>
</feature>
<dbReference type="STRING" id="241244.ATY39_05875"/>
<evidence type="ECO:0000256" key="1">
    <source>
        <dbReference type="SAM" id="Phobius"/>
    </source>
</evidence>
<dbReference type="KEGG" id="rst:ATY39_05875"/>
<keyword evidence="1" id="KW-1133">Transmembrane helix</keyword>
<dbReference type="EMBL" id="CP014806">
    <property type="protein sequence ID" value="AMW99028.1"/>
    <property type="molecule type" value="Genomic_DNA"/>
</dbReference>
<evidence type="ECO:0008006" key="4">
    <source>
        <dbReference type="Google" id="ProtNLM"/>
    </source>
</evidence>
<reference evidence="2 3" key="1">
    <citation type="journal article" date="2016" name="Genome Announc.">
        <title>Whole-Genome Sequence of Rummeliibacillus stabekisii Strain PP9 Isolated from Antarctic Soil.</title>
        <authorList>
            <person name="da Mota F.F."/>
            <person name="Vollu R.E."/>
            <person name="Jurelevicius D."/>
            <person name="Seldin L."/>
        </authorList>
    </citation>
    <scope>NUCLEOTIDE SEQUENCE [LARGE SCALE GENOMIC DNA]</scope>
    <source>
        <strain evidence="2 3">PP9</strain>
    </source>
</reference>
<organism evidence="2 3">
    <name type="scientific">Rummeliibacillus stabekisii</name>
    <dbReference type="NCBI Taxonomy" id="241244"/>
    <lineage>
        <taxon>Bacteria</taxon>
        <taxon>Bacillati</taxon>
        <taxon>Bacillota</taxon>
        <taxon>Bacilli</taxon>
        <taxon>Bacillales</taxon>
        <taxon>Caryophanaceae</taxon>
        <taxon>Rummeliibacillus</taxon>
    </lineage>
</organism>
<feature type="transmembrane region" description="Helical" evidence="1">
    <location>
        <begin position="12"/>
        <end position="37"/>
    </location>
</feature>
<keyword evidence="1" id="KW-0472">Membrane</keyword>
<feature type="transmembrane region" description="Helical" evidence="1">
    <location>
        <begin position="57"/>
        <end position="80"/>
    </location>
</feature>
<evidence type="ECO:0000313" key="2">
    <source>
        <dbReference type="EMBL" id="AMW99028.1"/>
    </source>
</evidence>
<sequence length="164" mass="18652">MKHHTTFQGRSLLLLQLVNLSGFGLFVVSASYVWFMFSSIPLKVPIDFGIRGEPIELGSRVFLLFLPLLIGILAVGLYCLEKSPSYHKNPHIQLTSDQQRETKQMVCLLVFIRTMLFLFQSVYIWQSIQMAIGNDSNLEGMLWVFVILMIAIPTIMSLSGIRRA</sequence>
<name>A0A143HBC0_9BACL</name>
<keyword evidence="3" id="KW-1185">Reference proteome</keyword>
<dbReference type="AlphaFoldDB" id="A0A143HBC0"/>
<proteinExistence type="predicted"/>
<reference evidence="3" key="2">
    <citation type="submission" date="2016-03" db="EMBL/GenBank/DDBJ databases">
        <authorList>
            <person name="Ploux O."/>
        </authorList>
    </citation>
    <scope>NUCLEOTIDE SEQUENCE [LARGE SCALE GENOMIC DNA]</scope>
    <source>
        <strain evidence="3">PP9</strain>
    </source>
</reference>